<comment type="caution">
    <text evidence="8">The sequence shown here is derived from an EMBL/GenBank/DDBJ whole genome shotgun (WGS) entry which is preliminary data.</text>
</comment>
<sequence length="321" mass="36422">MIYVYIAFILFLLELAYFQVARKLNIVDRPNARSSHQRVTLRGGGVIFYLGGLVYILFFGLNDPWFRVGLTLIAGISMVDDVQPVSSKVRLVFHFAAMLLLFAQWELFGSYPWWYIPIALVFCTGIINAYNFMDGINGITGGYSLAVLGLLTYVNGFVVPFMDADFLYVSLISVLVFNFFNFRTRARCFAGDVGSMSMAFIVLYVLGTLILKTGDLSWIVFLAVYGVDSVLTIVHRLMLKENIFNPHRKHAYQIMANELKIPHVMVSGLYAVLQVVLGAAFLYTGDHHWLYVAVVLLVLSTAYVLFKRRYFHLHVQAMANR</sequence>
<feature type="transmembrane region" description="Helical" evidence="7">
    <location>
        <begin position="289"/>
        <end position="306"/>
    </location>
</feature>
<gene>
    <name evidence="8" type="primary">wecA_4</name>
    <name evidence="8" type="ORF">SDC9_25011</name>
</gene>
<organism evidence="8">
    <name type="scientific">bioreactor metagenome</name>
    <dbReference type="NCBI Taxonomy" id="1076179"/>
    <lineage>
        <taxon>unclassified sequences</taxon>
        <taxon>metagenomes</taxon>
        <taxon>ecological metagenomes</taxon>
    </lineage>
</organism>
<accession>A0A644UJE0</accession>
<proteinExistence type="predicted"/>
<protein>
    <submittedName>
        <fullName evidence="8">Undecaprenyl-phosphate alpha-N-acetylglucosaminyl 1-phosphate transferase</fullName>
        <ecNumber evidence="8">2.7.8.33</ecNumber>
    </submittedName>
</protein>
<dbReference type="GO" id="GO:0036380">
    <property type="term" value="F:UDP-N-acetylglucosamine-undecaprenyl-phosphate N-acetylglucosaminephosphotransferase activity"/>
    <property type="evidence" value="ECO:0007669"/>
    <property type="project" value="UniProtKB-EC"/>
</dbReference>
<keyword evidence="5 7" id="KW-1133">Transmembrane helix</keyword>
<keyword evidence="2" id="KW-1003">Cell membrane</keyword>
<evidence type="ECO:0000256" key="5">
    <source>
        <dbReference type="ARBA" id="ARBA00022989"/>
    </source>
</evidence>
<feature type="transmembrane region" description="Helical" evidence="7">
    <location>
        <begin position="113"/>
        <end position="130"/>
    </location>
</feature>
<feature type="transmembrane region" description="Helical" evidence="7">
    <location>
        <begin position="6"/>
        <end position="27"/>
    </location>
</feature>
<dbReference type="GO" id="GO:0071555">
    <property type="term" value="P:cell wall organization"/>
    <property type="evidence" value="ECO:0007669"/>
    <property type="project" value="TreeGrafter"/>
</dbReference>
<dbReference type="InterPro" id="IPR000715">
    <property type="entry name" value="Glycosyl_transferase_4"/>
</dbReference>
<evidence type="ECO:0000256" key="7">
    <source>
        <dbReference type="SAM" id="Phobius"/>
    </source>
</evidence>
<dbReference type="EMBL" id="VSSQ01000123">
    <property type="protein sequence ID" value="MPL79136.1"/>
    <property type="molecule type" value="Genomic_DNA"/>
</dbReference>
<keyword evidence="4 7" id="KW-0812">Transmembrane</keyword>
<evidence type="ECO:0000256" key="4">
    <source>
        <dbReference type="ARBA" id="ARBA00022692"/>
    </source>
</evidence>
<comment type="subcellular location">
    <subcellularLocation>
        <location evidence="1">Cell membrane</location>
        <topology evidence="1">Multi-pass membrane protein</topology>
    </subcellularLocation>
</comment>
<keyword evidence="6 7" id="KW-0472">Membrane</keyword>
<keyword evidence="3 8" id="KW-0808">Transferase</keyword>
<dbReference type="GO" id="GO:0009103">
    <property type="term" value="P:lipopolysaccharide biosynthetic process"/>
    <property type="evidence" value="ECO:0007669"/>
    <property type="project" value="TreeGrafter"/>
</dbReference>
<dbReference type="AlphaFoldDB" id="A0A644UJE0"/>
<reference evidence="8" key="1">
    <citation type="submission" date="2019-08" db="EMBL/GenBank/DDBJ databases">
        <authorList>
            <person name="Kucharzyk K."/>
            <person name="Murdoch R.W."/>
            <person name="Higgins S."/>
            <person name="Loffler F."/>
        </authorList>
    </citation>
    <scope>NUCLEOTIDE SEQUENCE</scope>
</reference>
<dbReference type="PANTHER" id="PTHR22926">
    <property type="entry name" value="PHOSPHO-N-ACETYLMURAMOYL-PENTAPEPTIDE-TRANSFERASE"/>
    <property type="match status" value="1"/>
</dbReference>
<dbReference type="EC" id="2.7.8.33" evidence="8"/>
<evidence type="ECO:0000256" key="2">
    <source>
        <dbReference type="ARBA" id="ARBA00022475"/>
    </source>
</evidence>
<evidence type="ECO:0000256" key="6">
    <source>
        <dbReference type="ARBA" id="ARBA00023136"/>
    </source>
</evidence>
<evidence type="ECO:0000256" key="3">
    <source>
        <dbReference type="ARBA" id="ARBA00022679"/>
    </source>
</evidence>
<evidence type="ECO:0000256" key="1">
    <source>
        <dbReference type="ARBA" id="ARBA00004651"/>
    </source>
</evidence>
<feature type="transmembrane region" description="Helical" evidence="7">
    <location>
        <begin position="216"/>
        <end position="239"/>
    </location>
</feature>
<feature type="transmembrane region" description="Helical" evidence="7">
    <location>
        <begin position="142"/>
        <end position="160"/>
    </location>
</feature>
<dbReference type="PANTHER" id="PTHR22926:SF3">
    <property type="entry name" value="UNDECAPRENYL-PHOSPHATE ALPHA-N-ACETYLGLUCOSAMINYL 1-PHOSPHATE TRANSFERASE"/>
    <property type="match status" value="1"/>
</dbReference>
<feature type="transmembrane region" description="Helical" evidence="7">
    <location>
        <begin position="39"/>
        <end position="58"/>
    </location>
</feature>
<evidence type="ECO:0000313" key="8">
    <source>
        <dbReference type="EMBL" id="MPL79136.1"/>
    </source>
</evidence>
<feature type="transmembrane region" description="Helical" evidence="7">
    <location>
        <begin position="189"/>
        <end position="210"/>
    </location>
</feature>
<feature type="transmembrane region" description="Helical" evidence="7">
    <location>
        <begin position="166"/>
        <end position="182"/>
    </location>
</feature>
<dbReference type="GO" id="GO:0005886">
    <property type="term" value="C:plasma membrane"/>
    <property type="evidence" value="ECO:0007669"/>
    <property type="project" value="UniProtKB-SubCell"/>
</dbReference>
<dbReference type="CDD" id="cd06854">
    <property type="entry name" value="GT_WbpL_WbcO_like"/>
    <property type="match status" value="1"/>
</dbReference>
<name>A0A644UJE0_9ZZZZ</name>
<dbReference type="GO" id="GO:0044038">
    <property type="term" value="P:cell wall macromolecule biosynthetic process"/>
    <property type="evidence" value="ECO:0007669"/>
    <property type="project" value="TreeGrafter"/>
</dbReference>
<feature type="transmembrane region" description="Helical" evidence="7">
    <location>
        <begin position="260"/>
        <end position="283"/>
    </location>
</feature>
<dbReference type="Pfam" id="PF00953">
    <property type="entry name" value="Glycos_transf_4"/>
    <property type="match status" value="1"/>
</dbReference>